<organism evidence="1 2">
    <name type="scientific">Porites lobata</name>
    <dbReference type="NCBI Taxonomy" id="104759"/>
    <lineage>
        <taxon>Eukaryota</taxon>
        <taxon>Metazoa</taxon>
        <taxon>Cnidaria</taxon>
        <taxon>Anthozoa</taxon>
        <taxon>Hexacorallia</taxon>
        <taxon>Scleractinia</taxon>
        <taxon>Fungiina</taxon>
        <taxon>Poritidae</taxon>
        <taxon>Porites</taxon>
    </lineage>
</organism>
<evidence type="ECO:0000313" key="1">
    <source>
        <dbReference type="EMBL" id="CAH3135153.1"/>
    </source>
</evidence>
<dbReference type="Proteomes" id="UP001159405">
    <property type="component" value="Unassembled WGS sequence"/>
</dbReference>
<feature type="non-terminal residue" evidence="1">
    <location>
        <position position="75"/>
    </location>
</feature>
<comment type="caution">
    <text evidence="1">The sequence shown here is derived from an EMBL/GenBank/DDBJ whole genome shotgun (WGS) entry which is preliminary data.</text>
</comment>
<reference evidence="1 2" key="1">
    <citation type="submission" date="2022-05" db="EMBL/GenBank/DDBJ databases">
        <authorList>
            <consortium name="Genoscope - CEA"/>
            <person name="William W."/>
        </authorList>
    </citation>
    <scope>NUCLEOTIDE SEQUENCE [LARGE SCALE GENOMIC DNA]</scope>
</reference>
<proteinExistence type="predicted"/>
<name>A0ABN8P659_9CNID</name>
<dbReference type="EMBL" id="CALNXK010000055">
    <property type="protein sequence ID" value="CAH3135153.1"/>
    <property type="molecule type" value="Genomic_DNA"/>
</dbReference>
<feature type="non-terminal residue" evidence="1">
    <location>
        <position position="1"/>
    </location>
</feature>
<evidence type="ECO:0000313" key="2">
    <source>
        <dbReference type="Proteomes" id="UP001159405"/>
    </source>
</evidence>
<keyword evidence="2" id="KW-1185">Reference proteome</keyword>
<sequence length="75" mass="8876">LCLTFPSLLLFRGKGLVIDAYSIWFHSGRLTKTRKASSVLFQFLSLWVPLYEKTDKLNTRKRSCYCAYWFWFLSG</sequence>
<accession>A0ABN8P659</accession>
<protein>
    <submittedName>
        <fullName evidence="1">Uncharacterized protein</fullName>
    </submittedName>
</protein>
<gene>
    <name evidence="1" type="ORF">PLOB_00037781</name>
</gene>